<dbReference type="SUPFAM" id="SSF51126">
    <property type="entry name" value="Pectin lyase-like"/>
    <property type="match status" value="2"/>
</dbReference>
<organism evidence="2 3">
    <name type="scientific">Nostoc piscinale CENA21</name>
    <dbReference type="NCBI Taxonomy" id="224013"/>
    <lineage>
        <taxon>Bacteria</taxon>
        <taxon>Bacillati</taxon>
        <taxon>Cyanobacteriota</taxon>
        <taxon>Cyanophyceae</taxon>
        <taxon>Nostocales</taxon>
        <taxon>Nostocaceae</taxon>
        <taxon>Nostoc</taxon>
    </lineage>
</organism>
<dbReference type="InterPro" id="IPR011050">
    <property type="entry name" value="Pectin_lyase_fold/virulence"/>
</dbReference>
<dbReference type="InterPro" id="IPR012334">
    <property type="entry name" value="Pectin_lyas_fold"/>
</dbReference>
<accession>A0A0M3V5G3</accession>
<feature type="domain" description="Filamentous haemagglutinin FhaB/tRNA nuclease CdiA-like TPS" evidence="1">
    <location>
        <begin position="29"/>
        <end position="142"/>
    </location>
</feature>
<dbReference type="OrthoDB" id="524079at2"/>
<evidence type="ECO:0000313" key="3">
    <source>
        <dbReference type="Proteomes" id="UP000062645"/>
    </source>
</evidence>
<dbReference type="RefSeq" id="WP_062293944.1">
    <property type="nucleotide sequence ID" value="NZ_CP012036.1"/>
</dbReference>
<dbReference type="AlphaFoldDB" id="A0A0M3V5G3"/>
<dbReference type="PATRIC" id="fig|224013.5.peg.3621"/>
<dbReference type="Proteomes" id="UP000062645">
    <property type="component" value="Chromosome"/>
</dbReference>
<protein>
    <submittedName>
        <fullName evidence="2">Filamentous hemagglutinin</fullName>
    </submittedName>
</protein>
<evidence type="ECO:0000313" key="2">
    <source>
        <dbReference type="EMBL" id="ALF53863.1"/>
    </source>
</evidence>
<dbReference type="EMBL" id="CP012036">
    <property type="protein sequence ID" value="ALF53863.1"/>
    <property type="molecule type" value="Genomic_DNA"/>
</dbReference>
<proteinExistence type="predicted"/>
<gene>
    <name evidence="2" type="ORF">ACX27_15010</name>
</gene>
<dbReference type="SMART" id="SM00912">
    <property type="entry name" value="Haemagg_act"/>
    <property type="match status" value="1"/>
</dbReference>
<sequence>MKVTLANLGLIGAFYILAIGNSHVQAEVKPDTTLGTAVSPGSGSNSYNITGGTAVGNNLFHSFSQFSIPAGGSATFSSTSGIQNIFSRVTGGEVSDINGSITTNSGVNLFLLNPAGIIFGKDASLNVGGSFIGTTANSIKFADGKEFSTNITQSPLLSMSVPVGLQLGGNPATISVQGMGNNSKLNPTSPVTGLTSTNGLQVKPGKTLALIGGNLVLDSSFLSAPSGRIELGSITQGSANINLTPHALTFSYPSNGSSFGNIQMSQRAVVSVRGTSPGSIQLQGKQINLRDGSLLVVQNLGKSQAGDITVNATESLQVIGRSSDFLSSSGIVNETLLSGTAGNIVIKTPTLTIDRGAIVMSRSYQSARGGNITINANAVSVGGVDPKDPSTVPLFGVLVAAAFGTKPGGDLSISTNSLSILGGANVGTRSFSSGKGGNVKVTADTVNVSSLNAPPGSLFISLLSANTFGPGDAGDLHLDTRKLSIENGGLVSVSSVSRGNAGNLTINATESIDVSGMKDAANPSYIGAIARLFILRTPTTISNNSTAKANAGSVTINTPKLSIRDGARVFVENEVQGDAGTLNVNANTLYLNNGSSLSASTKVGQGGNINLQLRDYLLMRNGSFINAEAGAAGNGGNITINSPIILGLENSDIIANAFQGKGGNIDITTQGIFGLKYSSQLTPENDITASSQFGVNGTVEVNNVGVDPNSGLVELPANVTDQSQQIASGCSNTNGSSFVATGRGGVPQNPTQELRSDRTWSDIRDISAFHTKQPTQAQIPKPSEILFQATSWRRNPQGKIELVAAKSSTNVQPLLSCAAVPKS</sequence>
<dbReference type="Gene3D" id="2.160.20.10">
    <property type="entry name" value="Single-stranded right-handed beta-helix, Pectin lyase-like"/>
    <property type="match status" value="2"/>
</dbReference>
<dbReference type="Pfam" id="PF05860">
    <property type="entry name" value="TPS"/>
    <property type="match status" value="1"/>
</dbReference>
<reference evidence="3" key="1">
    <citation type="submission" date="2015-07" db="EMBL/GenBank/DDBJ databases">
        <title>Genome Of Nitrogen-Fixing Cyanobacterium Nostoc piscinale CENA21 From Solimoes/Amazon River Floodplain Sediments And Comparative Genomics To Uncover Biosynthetic Natural Products Potential.</title>
        <authorList>
            <person name="Leao T.F."/>
            <person name="Leao P.N."/>
            <person name="Guimaraes P.I."/>
            <person name="de Melo A.G.C."/>
            <person name="Ramos R.T.J."/>
            <person name="Silva A."/>
            <person name="Fiore M.F."/>
            <person name="Schneider M.P.C."/>
        </authorList>
    </citation>
    <scope>NUCLEOTIDE SEQUENCE [LARGE SCALE GENOMIC DNA]</scope>
    <source>
        <strain evidence="3">CENA21</strain>
    </source>
</reference>
<dbReference type="NCBIfam" id="TIGR01901">
    <property type="entry name" value="adhes_NPXG"/>
    <property type="match status" value="1"/>
</dbReference>
<dbReference type="InterPro" id="IPR008638">
    <property type="entry name" value="FhaB/CdiA-like_TPS"/>
</dbReference>
<evidence type="ECO:0000259" key="1">
    <source>
        <dbReference type="SMART" id="SM00912"/>
    </source>
</evidence>
<name>A0A0M3V5G3_9NOSO</name>
<keyword evidence="3" id="KW-1185">Reference proteome</keyword>
<reference evidence="2 3" key="2">
    <citation type="journal article" date="2016" name="Genome Announc.">
        <title>Draft Genome Sequence of the N2-Fixing Cyanobacterium Nostoc piscinale CENA21, Isolated from the Brazilian Amazon Floodplain.</title>
        <authorList>
            <person name="Leao T."/>
            <person name="Guimaraes P.I."/>
            <person name="de Melo A.G."/>
            <person name="Ramos R.T."/>
            <person name="Leao P.N."/>
            <person name="Silva A."/>
            <person name="Fiore M.F."/>
            <person name="Schneider M.P."/>
        </authorList>
    </citation>
    <scope>NUCLEOTIDE SEQUENCE [LARGE SCALE GENOMIC DNA]</scope>
    <source>
        <strain evidence="2 3">CENA21</strain>
    </source>
</reference>
<dbReference type="STRING" id="224013.ACX27_15010"/>
<dbReference type="KEGG" id="npz:ACX27_15010"/>